<evidence type="ECO:0000256" key="1">
    <source>
        <dbReference type="SAM" id="Phobius"/>
    </source>
</evidence>
<dbReference type="RefSeq" id="WP_163818560.1">
    <property type="nucleotide sequence ID" value="NZ_JAAGOB010000005.1"/>
</dbReference>
<feature type="transmembrane region" description="Helical" evidence="1">
    <location>
        <begin position="12"/>
        <end position="32"/>
    </location>
</feature>
<keyword evidence="1" id="KW-0472">Membrane</keyword>
<proteinExistence type="predicted"/>
<name>A0A6N9YLQ6_9ACTN</name>
<sequence length="389" mass="40120">MDEATRQQPRRLVGVDAARGLALFGMIAVHVTPSVGADGGSTAAHLVASGRASALFAVLAGVGLALASGGSTEPRGTAPRQARAATAVRAGFLVVVGLAIGLPDSGVAVILVYYGVLFLAAIPFLGLRAPALFALAGFWALTAPVLSHVLRLQGLPRTSGNVTTESLADPVGLFWQLTVTGYYPVLPWLAYVLAGLALGRLTLASTSVAARIFAGGAALAVGTYVLSWVLLRQGVMDRLTEAGTGGHPTSRPFTDGVLNTSFYGTTPTTTAWWLTVASPHTATPFDMLHTIGTAAAVLGLTLLLASRFSGLLSPLAAVGSMTFTLYSVHVLLLATAIPGNVEYAAGLHMAVALAIAVPWRRYAGRGPLEAVTASAVRSMRKLTAWTSRL</sequence>
<reference evidence="3 4" key="1">
    <citation type="submission" date="2020-02" db="EMBL/GenBank/DDBJ databases">
        <authorList>
            <person name="Li X.-J."/>
            <person name="Feng X.-M."/>
        </authorList>
    </citation>
    <scope>NUCLEOTIDE SEQUENCE [LARGE SCALE GENOMIC DNA]</scope>
    <source>
        <strain evidence="3 4">CGMCC 4.7225</strain>
    </source>
</reference>
<dbReference type="PANTHER" id="PTHR30590:SF3">
    <property type="entry name" value="HYPOTHETICAL MEMBRANE SPANNING PROTEIN"/>
    <property type="match status" value="1"/>
</dbReference>
<gene>
    <name evidence="3" type="ORF">G1H11_10680</name>
</gene>
<feature type="transmembrane region" description="Helical" evidence="1">
    <location>
        <begin position="208"/>
        <end position="231"/>
    </location>
</feature>
<dbReference type="Proteomes" id="UP000469185">
    <property type="component" value="Unassembled WGS sequence"/>
</dbReference>
<feature type="domain" description="Heparan-alpha-glucosaminide N-acetyltransferase catalytic" evidence="2">
    <location>
        <begin position="11"/>
        <end position="205"/>
    </location>
</feature>
<dbReference type="Pfam" id="PF07786">
    <property type="entry name" value="HGSNAT_cat"/>
    <property type="match status" value="1"/>
</dbReference>
<dbReference type="EMBL" id="JAAGOB010000005">
    <property type="protein sequence ID" value="NED95778.1"/>
    <property type="molecule type" value="Genomic_DNA"/>
</dbReference>
<protein>
    <submittedName>
        <fullName evidence="3">DUF1624 domain-containing protein</fullName>
    </submittedName>
</protein>
<evidence type="ECO:0000259" key="2">
    <source>
        <dbReference type="Pfam" id="PF07786"/>
    </source>
</evidence>
<evidence type="ECO:0000313" key="4">
    <source>
        <dbReference type="Proteomes" id="UP000469185"/>
    </source>
</evidence>
<dbReference type="InterPro" id="IPR012429">
    <property type="entry name" value="HGSNAT_cat"/>
</dbReference>
<feature type="transmembrane region" description="Helical" evidence="1">
    <location>
        <begin position="132"/>
        <end position="153"/>
    </location>
</feature>
<feature type="transmembrane region" description="Helical" evidence="1">
    <location>
        <begin position="343"/>
        <end position="359"/>
    </location>
</feature>
<organism evidence="3 4">
    <name type="scientific">Phytoactinopolyspora alkaliphila</name>
    <dbReference type="NCBI Taxonomy" id="1783498"/>
    <lineage>
        <taxon>Bacteria</taxon>
        <taxon>Bacillati</taxon>
        <taxon>Actinomycetota</taxon>
        <taxon>Actinomycetes</taxon>
        <taxon>Jiangellales</taxon>
        <taxon>Jiangellaceae</taxon>
        <taxon>Phytoactinopolyspora</taxon>
    </lineage>
</organism>
<dbReference type="AlphaFoldDB" id="A0A6N9YLQ6"/>
<comment type="caution">
    <text evidence="3">The sequence shown here is derived from an EMBL/GenBank/DDBJ whole genome shotgun (WGS) entry which is preliminary data.</text>
</comment>
<feature type="transmembrane region" description="Helical" evidence="1">
    <location>
        <begin position="173"/>
        <end position="196"/>
    </location>
</feature>
<evidence type="ECO:0000313" key="3">
    <source>
        <dbReference type="EMBL" id="NED95778.1"/>
    </source>
</evidence>
<keyword evidence="1" id="KW-0812">Transmembrane</keyword>
<keyword evidence="1" id="KW-1133">Transmembrane helix</keyword>
<dbReference type="InterPro" id="IPR052529">
    <property type="entry name" value="Bact_Transport_Assoc"/>
</dbReference>
<accession>A0A6N9YLQ6</accession>
<feature type="transmembrane region" description="Helical" evidence="1">
    <location>
        <begin position="52"/>
        <end position="70"/>
    </location>
</feature>
<keyword evidence="4" id="KW-1185">Reference proteome</keyword>
<dbReference type="PANTHER" id="PTHR30590">
    <property type="entry name" value="INNER MEMBRANE PROTEIN"/>
    <property type="match status" value="1"/>
</dbReference>